<dbReference type="Proteomes" id="UP000279236">
    <property type="component" value="Unassembled WGS sequence"/>
</dbReference>
<feature type="region of interest" description="Disordered" evidence="2">
    <location>
        <begin position="388"/>
        <end position="493"/>
    </location>
</feature>
<accession>A0A427XD71</accession>
<dbReference type="STRING" id="105984.A0A427XD71"/>
<dbReference type="InterPro" id="IPR005552">
    <property type="entry name" value="Scramblase"/>
</dbReference>
<dbReference type="GO" id="GO:0005886">
    <property type="term" value="C:plasma membrane"/>
    <property type="evidence" value="ECO:0007669"/>
    <property type="project" value="TreeGrafter"/>
</dbReference>
<feature type="compositionally biased region" description="Basic and acidic residues" evidence="2">
    <location>
        <begin position="57"/>
        <end position="69"/>
    </location>
</feature>
<dbReference type="GO" id="GO:0017128">
    <property type="term" value="F:phospholipid scramblase activity"/>
    <property type="evidence" value="ECO:0007669"/>
    <property type="project" value="InterPro"/>
</dbReference>
<feature type="compositionally biased region" description="Gly residues" evidence="2">
    <location>
        <begin position="475"/>
        <end position="493"/>
    </location>
</feature>
<evidence type="ECO:0000256" key="2">
    <source>
        <dbReference type="SAM" id="MobiDB-lite"/>
    </source>
</evidence>
<dbReference type="InterPro" id="IPR025659">
    <property type="entry name" value="Tubby-like_C"/>
</dbReference>
<feature type="region of interest" description="Disordered" evidence="2">
    <location>
        <begin position="33"/>
        <end position="102"/>
    </location>
</feature>
<dbReference type="OrthoDB" id="191150at2759"/>
<feature type="compositionally biased region" description="Polar residues" evidence="2">
    <location>
        <begin position="71"/>
        <end position="82"/>
    </location>
</feature>
<reference evidence="3 4" key="1">
    <citation type="submission" date="2018-11" db="EMBL/GenBank/DDBJ databases">
        <title>Genome sequence of Apiotrichum porosum DSM 27194.</title>
        <authorList>
            <person name="Aliyu H."/>
            <person name="Gorte O."/>
            <person name="Ochsenreither K."/>
        </authorList>
    </citation>
    <scope>NUCLEOTIDE SEQUENCE [LARGE SCALE GENOMIC DNA]</scope>
    <source>
        <strain evidence="3 4">DSM 27194</strain>
    </source>
</reference>
<dbReference type="PANTHER" id="PTHR23248:SF9">
    <property type="entry name" value="PHOSPHOLIPID SCRAMBLASE"/>
    <property type="match status" value="1"/>
</dbReference>
<dbReference type="PANTHER" id="PTHR23248">
    <property type="entry name" value="PHOSPHOLIPID SCRAMBLASE-RELATED"/>
    <property type="match status" value="1"/>
</dbReference>
<comment type="similarity">
    <text evidence="1">Belongs to the phospholipid scramblase family.</text>
</comment>
<dbReference type="RefSeq" id="XP_028471811.1">
    <property type="nucleotide sequence ID" value="XM_028620936.1"/>
</dbReference>
<protein>
    <recommendedName>
        <fullName evidence="5">Phospholipid scramblase</fullName>
    </recommendedName>
</protein>
<feature type="compositionally biased region" description="Basic residues" evidence="2">
    <location>
        <begin position="46"/>
        <end position="56"/>
    </location>
</feature>
<proteinExistence type="inferred from homology"/>
<evidence type="ECO:0000313" key="3">
    <source>
        <dbReference type="EMBL" id="RSH76664.1"/>
    </source>
</evidence>
<gene>
    <name evidence="3" type="ORF">EHS24_005411</name>
</gene>
<evidence type="ECO:0008006" key="5">
    <source>
        <dbReference type="Google" id="ProtNLM"/>
    </source>
</evidence>
<evidence type="ECO:0000256" key="1">
    <source>
        <dbReference type="ARBA" id="ARBA00005350"/>
    </source>
</evidence>
<dbReference type="SUPFAM" id="SSF54518">
    <property type="entry name" value="Tubby C-terminal domain-like"/>
    <property type="match status" value="1"/>
</dbReference>
<name>A0A427XD71_9TREE</name>
<evidence type="ECO:0000313" key="4">
    <source>
        <dbReference type="Proteomes" id="UP000279236"/>
    </source>
</evidence>
<sequence>MLRRGFVSALPPLRTGVGRPAYTSLRALSTSTALLRRGDDEDRVPRGHVRPQRGGRRQYERIDPNEYYRQHPNQNPEQQNASVPPRAFGGFAQGPSLGGGGPWGDAAPDMMGTYSPSAVVVPQDPQGVLVDSHAAYDLLAHDALIVVRQLEMLNVFMGFEQANKYALYSADGNVVGFLAEEDRSFLSTFQRQFMHTHRPFKSVVMDKYGKPVLWIRRPFQFINSRIKVHSGEQEDGRIVGETQQQWHPWRRRYNLFQARPDDVMSQFGRVDAGFLAWDFWIKDRDDRLIATINRNFRGIGRELFTDTGQYVIRFDAAGTELDLPPGSEVTVQGQKLILPDSSSDGLTLDQRAMALATAVSIDFDYFSRHSGSGGFGLPFFFWGGGDGSSEAQRGGTGEAGVGAAGGAAGAAGAAGQAYPDSMSDDEIYGRQPGGPAQDPPVPGQQAEGFDYPASEGNGYDEVMEDPWETGASDDSGGGLFGGGGDGGSWGDWS</sequence>
<dbReference type="EMBL" id="RSCE01000022">
    <property type="protein sequence ID" value="RSH76664.1"/>
    <property type="molecule type" value="Genomic_DNA"/>
</dbReference>
<dbReference type="InterPro" id="IPR038595">
    <property type="entry name" value="LOR_sf"/>
</dbReference>
<comment type="caution">
    <text evidence="3">The sequence shown here is derived from an EMBL/GenBank/DDBJ whole genome shotgun (WGS) entry which is preliminary data.</text>
</comment>
<dbReference type="AlphaFoldDB" id="A0A427XD71"/>
<dbReference type="Gene3D" id="2.40.160.200">
    <property type="entry name" value="LURP1-related"/>
    <property type="match status" value="1"/>
</dbReference>
<feature type="compositionally biased region" description="Gly residues" evidence="2">
    <location>
        <begin position="394"/>
        <end position="409"/>
    </location>
</feature>
<feature type="compositionally biased region" description="Basic and acidic residues" evidence="2">
    <location>
        <begin position="36"/>
        <end position="45"/>
    </location>
</feature>
<dbReference type="Pfam" id="PF03803">
    <property type="entry name" value="Scramblase"/>
    <property type="match status" value="1"/>
</dbReference>
<keyword evidence="4" id="KW-1185">Reference proteome</keyword>
<organism evidence="3 4">
    <name type="scientific">Apiotrichum porosum</name>
    <dbReference type="NCBI Taxonomy" id="105984"/>
    <lineage>
        <taxon>Eukaryota</taxon>
        <taxon>Fungi</taxon>
        <taxon>Dikarya</taxon>
        <taxon>Basidiomycota</taxon>
        <taxon>Agaricomycotina</taxon>
        <taxon>Tremellomycetes</taxon>
        <taxon>Trichosporonales</taxon>
        <taxon>Trichosporonaceae</taxon>
        <taxon>Apiotrichum</taxon>
    </lineage>
</organism>
<dbReference type="GeneID" id="39589954"/>